<feature type="transmembrane region" description="Helical" evidence="8">
    <location>
        <begin position="87"/>
        <end position="105"/>
    </location>
</feature>
<feature type="transmembrane region" description="Helical" evidence="8">
    <location>
        <begin position="142"/>
        <end position="160"/>
    </location>
</feature>
<evidence type="ECO:0000256" key="5">
    <source>
        <dbReference type="ARBA" id="ARBA00022692"/>
    </source>
</evidence>
<keyword evidence="6 8" id="KW-1133">Transmembrane helix</keyword>
<evidence type="ECO:0000256" key="7">
    <source>
        <dbReference type="ARBA" id="ARBA00023136"/>
    </source>
</evidence>
<dbReference type="InterPro" id="IPR000522">
    <property type="entry name" value="ABC_transptr_permease_BtuC"/>
</dbReference>
<accession>A0ABY5VYB9</accession>
<dbReference type="RefSeq" id="WP_259859916.1">
    <property type="nucleotide sequence ID" value="NZ_BAAAST010000147.1"/>
</dbReference>
<dbReference type="EMBL" id="CP073720">
    <property type="protein sequence ID" value="UWP82145.1"/>
    <property type="molecule type" value="Genomic_DNA"/>
</dbReference>
<evidence type="ECO:0000256" key="1">
    <source>
        <dbReference type="ARBA" id="ARBA00004651"/>
    </source>
</evidence>
<feature type="transmembrane region" description="Helical" evidence="8">
    <location>
        <begin position="261"/>
        <end position="288"/>
    </location>
</feature>
<feature type="transmembrane region" description="Helical" evidence="8">
    <location>
        <begin position="172"/>
        <end position="192"/>
    </location>
</feature>
<keyword evidence="10" id="KW-1185">Reference proteome</keyword>
<evidence type="ECO:0000256" key="2">
    <source>
        <dbReference type="ARBA" id="ARBA00007935"/>
    </source>
</evidence>
<organism evidence="9 10">
    <name type="scientific">Dactylosporangium fulvum</name>
    <dbReference type="NCBI Taxonomy" id="53359"/>
    <lineage>
        <taxon>Bacteria</taxon>
        <taxon>Bacillati</taxon>
        <taxon>Actinomycetota</taxon>
        <taxon>Actinomycetes</taxon>
        <taxon>Micromonosporales</taxon>
        <taxon>Micromonosporaceae</taxon>
        <taxon>Dactylosporangium</taxon>
    </lineage>
</organism>
<feature type="transmembrane region" description="Helical" evidence="8">
    <location>
        <begin position="212"/>
        <end position="240"/>
    </location>
</feature>
<feature type="transmembrane region" description="Helical" evidence="8">
    <location>
        <begin position="332"/>
        <end position="349"/>
    </location>
</feature>
<comment type="similarity">
    <text evidence="2">Belongs to the binding-protein-dependent transport system permease family. FecCD subfamily.</text>
</comment>
<dbReference type="InterPro" id="IPR037294">
    <property type="entry name" value="ABC_BtuC-like"/>
</dbReference>
<evidence type="ECO:0000256" key="4">
    <source>
        <dbReference type="ARBA" id="ARBA00022475"/>
    </source>
</evidence>
<dbReference type="PANTHER" id="PTHR30472:SF24">
    <property type="entry name" value="FERRIC ENTEROBACTIN TRANSPORT SYSTEM PERMEASE PROTEIN FEPG"/>
    <property type="match status" value="1"/>
</dbReference>
<dbReference type="PANTHER" id="PTHR30472">
    <property type="entry name" value="FERRIC ENTEROBACTIN TRANSPORT SYSTEM PERMEASE PROTEIN"/>
    <property type="match status" value="1"/>
</dbReference>
<keyword evidence="3" id="KW-0813">Transport</keyword>
<evidence type="ECO:0000256" key="8">
    <source>
        <dbReference type="SAM" id="Phobius"/>
    </source>
</evidence>
<keyword evidence="5 8" id="KW-0812">Transmembrane</keyword>
<evidence type="ECO:0000256" key="3">
    <source>
        <dbReference type="ARBA" id="ARBA00022448"/>
    </source>
</evidence>
<reference evidence="9" key="2">
    <citation type="submission" date="2022-09" db="EMBL/GenBank/DDBJ databases">
        <title>Biosynthetic gene clusters of Dactylosporangioum fulvum.</title>
        <authorList>
            <person name="Caradec T."/>
        </authorList>
    </citation>
    <scope>NUCLEOTIDE SEQUENCE</scope>
    <source>
        <strain evidence="9">NRRL B-16292</strain>
    </source>
</reference>
<gene>
    <name evidence="9" type="ORF">Dfulv_44965</name>
</gene>
<feature type="transmembrane region" description="Helical" evidence="8">
    <location>
        <begin position="117"/>
        <end position="136"/>
    </location>
</feature>
<feature type="transmembrane region" description="Helical" evidence="8">
    <location>
        <begin position="300"/>
        <end position="320"/>
    </location>
</feature>
<dbReference type="Proteomes" id="UP001059617">
    <property type="component" value="Chromosome"/>
</dbReference>
<evidence type="ECO:0000313" key="10">
    <source>
        <dbReference type="Proteomes" id="UP001059617"/>
    </source>
</evidence>
<dbReference type="Pfam" id="PF01032">
    <property type="entry name" value="FecCD"/>
    <property type="match status" value="1"/>
</dbReference>
<proteinExistence type="inferred from homology"/>
<reference evidence="9" key="1">
    <citation type="submission" date="2021-04" db="EMBL/GenBank/DDBJ databases">
        <authorList>
            <person name="Hartkoorn R.C."/>
            <person name="Beaudoing E."/>
            <person name="Hot D."/>
        </authorList>
    </citation>
    <scope>NUCLEOTIDE SEQUENCE</scope>
    <source>
        <strain evidence="9">NRRL B-16292</strain>
    </source>
</reference>
<evidence type="ECO:0000256" key="6">
    <source>
        <dbReference type="ARBA" id="ARBA00022989"/>
    </source>
</evidence>
<dbReference type="CDD" id="cd06550">
    <property type="entry name" value="TM_ABC_iron-siderophores_like"/>
    <property type="match status" value="1"/>
</dbReference>
<dbReference type="Gene3D" id="1.10.3470.10">
    <property type="entry name" value="ABC transporter involved in vitamin B12 uptake, BtuC"/>
    <property type="match status" value="1"/>
</dbReference>
<sequence>MSRPAVAERPVVSGRVLRSSADRLSVRWHPRTVLVCALLLGAVVVLAALSLTSGAYPVPLGRVVATLSGHGTRIEEFIIVKLRLPRLTAAVLVGWALGMSGAVFQGLTRNPLGSPDIVGFTSGAACGAVLEILFGRGGAGEVALAAVGGGLVVAAVVTLLSTKQRRITGYRLILVGIGIAAMLQSLTTYLLTRATLYDAQNAAVWLIGSLNAVGWGTVAPLAIALAVLAPMAILAGRALGWLAVGDEAAKGLGLPVERSRYLLIFTATALAAVAVAAAGPITFVALAAPQLCRPLTRSSGAQIVPAGAMGAALLLGADFAAQRIVPTSQLPVGVLTGVVGGLYLCWLLAHEWKTGRS</sequence>
<evidence type="ECO:0000313" key="9">
    <source>
        <dbReference type="EMBL" id="UWP82145.1"/>
    </source>
</evidence>
<keyword evidence="4" id="KW-1003">Cell membrane</keyword>
<feature type="transmembrane region" description="Helical" evidence="8">
    <location>
        <begin position="33"/>
        <end position="56"/>
    </location>
</feature>
<dbReference type="SUPFAM" id="SSF81345">
    <property type="entry name" value="ABC transporter involved in vitamin B12 uptake, BtuC"/>
    <property type="match status" value="1"/>
</dbReference>
<protein>
    <submittedName>
        <fullName evidence="9">Iron chelate uptake ABC transporter family permease subunit</fullName>
    </submittedName>
</protein>
<name>A0ABY5VYB9_9ACTN</name>
<comment type="subcellular location">
    <subcellularLocation>
        <location evidence="1">Cell membrane</location>
        <topology evidence="1">Multi-pass membrane protein</topology>
    </subcellularLocation>
</comment>
<keyword evidence="7 8" id="KW-0472">Membrane</keyword>